<dbReference type="PANTHER" id="PTHR43802">
    <property type="entry name" value="ENOYL-COA HYDRATASE"/>
    <property type="match status" value="1"/>
</dbReference>
<evidence type="ECO:0000313" key="2">
    <source>
        <dbReference type="EMBL" id="SVD61739.1"/>
    </source>
</evidence>
<dbReference type="PANTHER" id="PTHR43802:SF1">
    <property type="entry name" value="IP11341P-RELATED"/>
    <property type="match status" value="1"/>
</dbReference>
<dbReference type="SUPFAM" id="SSF52096">
    <property type="entry name" value="ClpP/crotonase"/>
    <property type="match status" value="1"/>
</dbReference>
<gene>
    <name evidence="2" type="ORF">METZ01_LOCUS414593</name>
</gene>
<comment type="similarity">
    <text evidence="1">Belongs to the enoyl-CoA hydratase/isomerase family.</text>
</comment>
<dbReference type="AlphaFoldDB" id="A0A382WSY8"/>
<dbReference type="InterPro" id="IPR001753">
    <property type="entry name" value="Enoyl-CoA_hydra/iso"/>
</dbReference>
<dbReference type="EMBL" id="UINC01162145">
    <property type="protein sequence ID" value="SVD61739.1"/>
    <property type="molecule type" value="Genomic_DNA"/>
</dbReference>
<dbReference type="CDD" id="cd06558">
    <property type="entry name" value="crotonase-like"/>
    <property type="match status" value="1"/>
</dbReference>
<protein>
    <recommendedName>
        <fullName evidence="3">Enoyl-CoA hydratase</fullName>
    </recommendedName>
</protein>
<reference evidence="2" key="1">
    <citation type="submission" date="2018-05" db="EMBL/GenBank/DDBJ databases">
        <authorList>
            <person name="Lanie J.A."/>
            <person name="Ng W.-L."/>
            <person name="Kazmierczak K.M."/>
            <person name="Andrzejewski T.M."/>
            <person name="Davidsen T.M."/>
            <person name="Wayne K.J."/>
            <person name="Tettelin H."/>
            <person name="Glass J.I."/>
            <person name="Rusch D."/>
            <person name="Podicherti R."/>
            <person name="Tsui H.-C.T."/>
            <person name="Winkler M.E."/>
        </authorList>
    </citation>
    <scope>NUCLEOTIDE SEQUENCE</scope>
</reference>
<organism evidence="2">
    <name type="scientific">marine metagenome</name>
    <dbReference type="NCBI Taxonomy" id="408172"/>
    <lineage>
        <taxon>unclassified sequences</taxon>
        <taxon>metagenomes</taxon>
        <taxon>ecological metagenomes</taxon>
    </lineage>
</organism>
<feature type="non-terminal residue" evidence="2">
    <location>
        <position position="79"/>
    </location>
</feature>
<proteinExistence type="inferred from homology"/>
<accession>A0A382WSY8</accession>
<evidence type="ECO:0008006" key="3">
    <source>
        <dbReference type="Google" id="ProtNLM"/>
    </source>
</evidence>
<dbReference type="Gene3D" id="3.90.226.10">
    <property type="entry name" value="2-enoyl-CoA Hydratase, Chain A, domain 1"/>
    <property type="match status" value="1"/>
</dbReference>
<dbReference type="Pfam" id="PF00378">
    <property type="entry name" value="ECH_1"/>
    <property type="match status" value="1"/>
</dbReference>
<dbReference type="InterPro" id="IPR029045">
    <property type="entry name" value="ClpP/crotonase-like_dom_sf"/>
</dbReference>
<sequence length="79" mass="8606">MAETIIYEKTGNIVTMTMNRPDSLNAINRQLRGELADALVEFDNDSDAFVAIITGAGRAFCSGRDLKERAEDNAKGIQA</sequence>
<evidence type="ECO:0000256" key="1">
    <source>
        <dbReference type="ARBA" id="ARBA00005254"/>
    </source>
</evidence>
<name>A0A382WSY8_9ZZZZ</name>